<keyword evidence="2" id="KW-1185">Reference proteome</keyword>
<protein>
    <submittedName>
        <fullName evidence="1">Uncharacterized protein</fullName>
    </submittedName>
</protein>
<name>A0A392WA40_9FABA</name>
<comment type="caution">
    <text evidence="1">The sequence shown here is derived from an EMBL/GenBank/DDBJ whole genome shotgun (WGS) entry which is preliminary data.</text>
</comment>
<sequence>RRSQISAGGMVRTCAVEVGVGSKGGKALDFGAVMVAWVGL</sequence>
<evidence type="ECO:0000313" key="2">
    <source>
        <dbReference type="Proteomes" id="UP000265520"/>
    </source>
</evidence>
<reference evidence="1 2" key="1">
    <citation type="journal article" date="2018" name="Front. Plant Sci.">
        <title>Red Clover (Trifolium pratense) and Zigzag Clover (T. medium) - A Picture of Genomic Similarities and Differences.</title>
        <authorList>
            <person name="Dluhosova J."/>
            <person name="Istvanek J."/>
            <person name="Nedelnik J."/>
            <person name="Repkova J."/>
        </authorList>
    </citation>
    <scope>NUCLEOTIDE SEQUENCE [LARGE SCALE GENOMIC DNA]</scope>
    <source>
        <strain evidence="2">cv. 10/8</strain>
        <tissue evidence="1">Leaf</tissue>
    </source>
</reference>
<accession>A0A392WA40</accession>
<dbReference type="Proteomes" id="UP000265520">
    <property type="component" value="Unassembled WGS sequence"/>
</dbReference>
<evidence type="ECO:0000313" key="1">
    <source>
        <dbReference type="EMBL" id="MCI97538.1"/>
    </source>
</evidence>
<organism evidence="1 2">
    <name type="scientific">Trifolium medium</name>
    <dbReference type="NCBI Taxonomy" id="97028"/>
    <lineage>
        <taxon>Eukaryota</taxon>
        <taxon>Viridiplantae</taxon>
        <taxon>Streptophyta</taxon>
        <taxon>Embryophyta</taxon>
        <taxon>Tracheophyta</taxon>
        <taxon>Spermatophyta</taxon>
        <taxon>Magnoliopsida</taxon>
        <taxon>eudicotyledons</taxon>
        <taxon>Gunneridae</taxon>
        <taxon>Pentapetalae</taxon>
        <taxon>rosids</taxon>
        <taxon>fabids</taxon>
        <taxon>Fabales</taxon>
        <taxon>Fabaceae</taxon>
        <taxon>Papilionoideae</taxon>
        <taxon>50 kb inversion clade</taxon>
        <taxon>NPAAA clade</taxon>
        <taxon>Hologalegina</taxon>
        <taxon>IRL clade</taxon>
        <taxon>Trifolieae</taxon>
        <taxon>Trifolium</taxon>
    </lineage>
</organism>
<dbReference type="AlphaFoldDB" id="A0A392WA40"/>
<dbReference type="EMBL" id="LXQA011446803">
    <property type="protein sequence ID" value="MCI97538.1"/>
    <property type="molecule type" value="Genomic_DNA"/>
</dbReference>
<proteinExistence type="predicted"/>
<feature type="non-terminal residue" evidence="1">
    <location>
        <position position="1"/>
    </location>
</feature>